<feature type="transmembrane region" description="Helical" evidence="5">
    <location>
        <begin position="88"/>
        <end position="107"/>
    </location>
</feature>
<keyword evidence="2 5" id="KW-0812">Transmembrane</keyword>
<dbReference type="PRINTS" id="PR01036">
    <property type="entry name" value="TCRTETB"/>
</dbReference>
<dbReference type="PANTHER" id="PTHR23501">
    <property type="entry name" value="MAJOR FACILITATOR SUPERFAMILY"/>
    <property type="match status" value="1"/>
</dbReference>
<dbReference type="Gene3D" id="1.20.1250.20">
    <property type="entry name" value="MFS general substrate transporter like domains"/>
    <property type="match status" value="1"/>
</dbReference>
<keyword evidence="3 5" id="KW-1133">Transmembrane helix</keyword>
<gene>
    <name evidence="7" type="ORF">DK846_10480</name>
</gene>
<evidence type="ECO:0000313" key="8">
    <source>
        <dbReference type="Proteomes" id="UP000245657"/>
    </source>
</evidence>
<name>A0A2V2N0W2_9EURY</name>
<evidence type="ECO:0000256" key="4">
    <source>
        <dbReference type="ARBA" id="ARBA00023136"/>
    </source>
</evidence>
<keyword evidence="4 5" id="KW-0472">Membrane</keyword>
<dbReference type="GO" id="GO:0005886">
    <property type="term" value="C:plasma membrane"/>
    <property type="evidence" value="ECO:0007669"/>
    <property type="project" value="TreeGrafter"/>
</dbReference>
<feature type="transmembrane region" description="Helical" evidence="5">
    <location>
        <begin position="113"/>
        <end position="135"/>
    </location>
</feature>
<dbReference type="AlphaFoldDB" id="A0A2V2N0W2"/>
<keyword evidence="8" id="KW-1185">Reference proteome</keyword>
<feature type="transmembrane region" description="Helical" evidence="5">
    <location>
        <begin position="446"/>
        <end position="472"/>
    </location>
</feature>
<dbReference type="InterPro" id="IPR011701">
    <property type="entry name" value="MFS"/>
</dbReference>
<comment type="caution">
    <text evidence="7">The sequence shown here is derived from an EMBL/GenBank/DDBJ whole genome shotgun (WGS) entry which is preliminary data.</text>
</comment>
<dbReference type="SUPFAM" id="SSF103473">
    <property type="entry name" value="MFS general substrate transporter"/>
    <property type="match status" value="1"/>
</dbReference>
<evidence type="ECO:0000256" key="3">
    <source>
        <dbReference type="ARBA" id="ARBA00022989"/>
    </source>
</evidence>
<dbReference type="OrthoDB" id="117970at2157"/>
<feature type="domain" description="Major facilitator superfamily (MFS) profile" evidence="6">
    <location>
        <begin position="22"/>
        <end position="477"/>
    </location>
</feature>
<feature type="transmembrane region" description="Helical" evidence="5">
    <location>
        <begin position="174"/>
        <end position="195"/>
    </location>
</feature>
<feature type="transmembrane region" description="Helical" evidence="5">
    <location>
        <begin position="207"/>
        <end position="231"/>
    </location>
</feature>
<dbReference type="PANTHER" id="PTHR23501:SF5">
    <property type="entry name" value="TRANSPORT PROTEIN"/>
    <property type="match status" value="1"/>
</dbReference>
<feature type="transmembrane region" description="Helical" evidence="5">
    <location>
        <begin position="341"/>
        <end position="360"/>
    </location>
</feature>
<proteinExistence type="predicted"/>
<dbReference type="GO" id="GO:0022857">
    <property type="term" value="F:transmembrane transporter activity"/>
    <property type="evidence" value="ECO:0007669"/>
    <property type="project" value="InterPro"/>
</dbReference>
<evidence type="ECO:0000256" key="2">
    <source>
        <dbReference type="ARBA" id="ARBA00022692"/>
    </source>
</evidence>
<dbReference type="GeneID" id="97547093"/>
<protein>
    <submittedName>
        <fullName evidence="7">MFS transporter</fullName>
    </submittedName>
</protein>
<dbReference type="RefSeq" id="WP_109968904.1">
    <property type="nucleotide sequence ID" value="NZ_CP176093.1"/>
</dbReference>
<dbReference type="Pfam" id="PF07690">
    <property type="entry name" value="MFS_1"/>
    <property type="match status" value="1"/>
</dbReference>
<feature type="transmembrane region" description="Helical" evidence="5">
    <location>
        <begin position="60"/>
        <end position="76"/>
    </location>
</feature>
<evidence type="ECO:0000256" key="5">
    <source>
        <dbReference type="SAM" id="Phobius"/>
    </source>
</evidence>
<organism evidence="7 8">
    <name type="scientific">Methanospirillum lacunae</name>
    <dbReference type="NCBI Taxonomy" id="668570"/>
    <lineage>
        <taxon>Archaea</taxon>
        <taxon>Methanobacteriati</taxon>
        <taxon>Methanobacteriota</taxon>
        <taxon>Stenosarchaea group</taxon>
        <taxon>Methanomicrobia</taxon>
        <taxon>Methanomicrobiales</taxon>
        <taxon>Methanospirillaceae</taxon>
        <taxon>Methanospirillum</taxon>
    </lineage>
</organism>
<feature type="transmembrane region" description="Helical" evidence="5">
    <location>
        <begin position="237"/>
        <end position="256"/>
    </location>
</feature>
<dbReference type="InterPro" id="IPR036259">
    <property type="entry name" value="MFS_trans_sf"/>
</dbReference>
<evidence type="ECO:0000256" key="1">
    <source>
        <dbReference type="ARBA" id="ARBA00004141"/>
    </source>
</evidence>
<feature type="transmembrane region" description="Helical" evidence="5">
    <location>
        <begin position="147"/>
        <end position="168"/>
    </location>
</feature>
<feature type="transmembrane region" description="Helical" evidence="5">
    <location>
        <begin position="366"/>
        <end position="383"/>
    </location>
</feature>
<evidence type="ECO:0000259" key="6">
    <source>
        <dbReference type="PROSITE" id="PS50850"/>
    </source>
</evidence>
<dbReference type="EMBL" id="QGMY01000008">
    <property type="protein sequence ID" value="PWR71286.1"/>
    <property type="molecule type" value="Genomic_DNA"/>
</dbReference>
<dbReference type="PROSITE" id="PS50850">
    <property type="entry name" value="MFS"/>
    <property type="match status" value="1"/>
</dbReference>
<feature type="transmembrane region" description="Helical" evidence="5">
    <location>
        <begin position="404"/>
        <end position="426"/>
    </location>
</feature>
<accession>A0A2V2N0W2</accession>
<dbReference type="Proteomes" id="UP000245657">
    <property type="component" value="Unassembled WGS sequence"/>
</dbReference>
<sequence>MNLSPSSHISVSDFAYQHRYIILVIVLIDSIMASLDSSMVNIALPTITTVFHSTLADSQWVVTAYLITMTSLFIICGKLSEFLGVCKLFTIGSVVFTLSSLCCGLSEDLNQLILFRIVQGLGSSMVAGISSVIIFRVFPSGEIGRALGFSGSIFSIFSLVGPAFGGIINDVLGWKYIFFVNVPIGIVLFIANLKFLKIPEKITQDPYFDWIGAVSLSSLIILFFVIFGAVQSGTHDSYFIFLSIGSFLLSIAIFLFHESRCKKPLIDLMIFKNGRYMVPVVSSLLLGISNFSLITLIPFYFEGVTGMNSFEIGIILMITPIVQIFASSTTGWIIDRYNWRYLAGSGLLIVSLTSLCTGYAFVAINIGLILILMVFRSIGVSFFQSQKSIDVMNALPKEQMALASSVSTTAGCLGSACGVTLAAMLMTGVLHSAGYFGPILQANLGLLTWASAVVVIITGVLCIPGACASYILKRRPVYEEKVPYQDNGS</sequence>
<evidence type="ECO:0000313" key="7">
    <source>
        <dbReference type="EMBL" id="PWR71286.1"/>
    </source>
</evidence>
<dbReference type="InterPro" id="IPR020846">
    <property type="entry name" value="MFS_dom"/>
</dbReference>
<feature type="transmembrane region" description="Helical" evidence="5">
    <location>
        <begin position="312"/>
        <end position="334"/>
    </location>
</feature>
<reference evidence="7 8" key="1">
    <citation type="submission" date="2018-05" db="EMBL/GenBank/DDBJ databases">
        <title>Draft genome of Methanospirillum lacunae Ki8-1.</title>
        <authorList>
            <person name="Dueholm M.S."/>
            <person name="Nielsen P.H."/>
            <person name="Bakmann L.F."/>
            <person name="Otzen D.E."/>
        </authorList>
    </citation>
    <scope>NUCLEOTIDE SEQUENCE [LARGE SCALE GENOMIC DNA]</scope>
    <source>
        <strain evidence="7 8">Ki8-1</strain>
    </source>
</reference>
<dbReference type="Gene3D" id="1.20.1720.10">
    <property type="entry name" value="Multidrug resistance protein D"/>
    <property type="match status" value="1"/>
</dbReference>
<feature type="transmembrane region" description="Helical" evidence="5">
    <location>
        <begin position="20"/>
        <end position="40"/>
    </location>
</feature>
<feature type="transmembrane region" description="Helical" evidence="5">
    <location>
        <begin position="276"/>
        <end position="300"/>
    </location>
</feature>
<comment type="subcellular location">
    <subcellularLocation>
        <location evidence="1">Membrane</location>
        <topology evidence="1">Multi-pass membrane protein</topology>
    </subcellularLocation>
</comment>